<gene>
    <name evidence="4" type="ORF">Zmor_015485</name>
</gene>
<dbReference type="CDD" id="cd00190">
    <property type="entry name" value="Tryp_SPc"/>
    <property type="match status" value="1"/>
</dbReference>
<evidence type="ECO:0000313" key="4">
    <source>
        <dbReference type="EMBL" id="KAJ3656405.1"/>
    </source>
</evidence>
<dbReference type="GO" id="GO:0004252">
    <property type="term" value="F:serine-type endopeptidase activity"/>
    <property type="evidence" value="ECO:0007669"/>
    <property type="project" value="InterPro"/>
</dbReference>
<protein>
    <recommendedName>
        <fullName evidence="3">Peptidase S1 domain-containing protein</fullName>
    </recommendedName>
</protein>
<dbReference type="PANTHER" id="PTHR24260:SF136">
    <property type="entry name" value="GH08193P-RELATED"/>
    <property type="match status" value="1"/>
</dbReference>
<dbReference type="PRINTS" id="PR00722">
    <property type="entry name" value="CHYMOTRYPSIN"/>
</dbReference>
<dbReference type="Proteomes" id="UP001168821">
    <property type="component" value="Unassembled WGS sequence"/>
</dbReference>
<dbReference type="InterPro" id="IPR051333">
    <property type="entry name" value="CLIP_Serine_Protease"/>
</dbReference>
<dbReference type="GO" id="GO:0006508">
    <property type="term" value="P:proteolysis"/>
    <property type="evidence" value="ECO:0007669"/>
    <property type="project" value="InterPro"/>
</dbReference>
<dbReference type="SUPFAM" id="SSF50494">
    <property type="entry name" value="Trypsin-like serine proteases"/>
    <property type="match status" value="1"/>
</dbReference>
<evidence type="ECO:0000256" key="2">
    <source>
        <dbReference type="SAM" id="SignalP"/>
    </source>
</evidence>
<dbReference type="SMART" id="SM00020">
    <property type="entry name" value="Tryp_SPc"/>
    <property type="match status" value="1"/>
</dbReference>
<dbReference type="PROSITE" id="PS50240">
    <property type="entry name" value="TRYPSIN_DOM"/>
    <property type="match status" value="1"/>
</dbReference>
<evidence type="ECO:0000256" key="1">
    <source>
        <dbReference type="ARBA" id="ARBA00023157"/>
    </source>
</evidence>
<name>A0AA38MGJ5_9CUCU</name>
<proteinExistence type="predicted"/>
<dbReference type="InterPro" id="IPR001314">
    <property type="entry name" value="Peptidase_S1A"/>
</dbReference>
<sequence>MKSLVLLLTFASLALAKPGERIVGGQVARGGQFPYAAAVYVSKVGGAYFCGGALINNQWIVTAAQCAEGANTFTIQLGSNLLSGTDANRLTLATATFVLHPEYDPETLHNDVALVKLRLPIAFNQYVGAASLPTSFIPDYTSVTAVGWGQIDDFNTGLSNDLTWVTLITISHDECQLTYGPQITHDMLCVAGNFNEGICNGDMGGPLVQTVSGSAVLVGIASFRSQSGCETTDPSGYTRIIPYVEWINSVVAA</sequence>
<dbReference type="InterPro" id="IPR001254">
    <property type="entry name" value="Trypsin_dom"/>
</dbReference>
<organism evidence="4 5">
    <name type="scientific">Zophobas morio</name>
    <dbReference type="NCBI Taxonomy" id="2755281"/>
    <lineage>
        <taxon>Eukaryota</taxon>
        <taxon>Metazoa</taxon>
        <taxon>Ecdysozoa</taxon>
        <taxon>Arthropoda</taxon>
        <taxon>Hexapoda</taxon>
        <taxon>Insecta</taxon>
        <taxon>Pterygota</taxon>
        <taxon>Neoptera</taxon>
        <taxon>Endopterygota</taxon>
        <taxon>Coleoptera</taxon>
        <taxon>Polyphaga</taxon>
        <taxon>Cucujiformia</taxon>
        <taxon>Tenebrionidae</taxon>
        <taxon>Zophobas</taxon>
    </lineage>
</organism>
<keyword evidence="1" id="KW-1015">Disulfide bond</keyword>
<keyword evidence="2" id="KW-0732">Signal</keyword>
<evidence type="ECO:0000259" key="3">
    <source>
        <dbReference type="PROSITE" id="PS50240"/>
    </source>
</evidence>
<dbReference type="InterPro" id="IPR043504">
    <property type="entry name" value="Peptidase_S1_PA_chymotrypsin"/>
</dbReference>
<dbReference type="AlphaFoldDB" id="A0AA38MGJ5"/>
<dbReference type="InterPro" id="IPR009003">
    <property type="entry name" value="Peptidase_S1_PA"/>
</dbReference>
<dbReference type="PANTHER" id="PTHR24260">
    <property type="match status" value="1"/>
</dbReference>
<dbReference type="Gene3D" id="2.40.10.10">
    <property type="entry name" value="Trypsin-like serine proteases"/>
    <property type="match status" value="1"/>
</dbReference>
<comment type="caution">
    <text evidence="4">The sequence shown here is derived from an EMBL/GenBank/DDBJ whole genome shotgun (WGS) entry which is preliminary data.</text>
</comment>
<dbReference type="EMBL" id="JALNTZ010000004">
    <property type="protein sequence ID" value="KAJ3656405.1"/>
    <property type="molecule type" value="Genomic_DNA"/>
</dbReference>
<dbReference type="Pfam" id="PF00089">
    <property type="entry name" value="Trypsin"/>
    <property type="match status" value="1"/>
</dbReference>
<dbReference type="FunFam" id="2.40.10.10:FF:000166">
    <property type="entry name" value="Trypsin"/>
    <property type="match status" value="1"/>
</dbReference>
<feature type="domain" description="Peptidase S1" evidence="3">
    <location>
        <begin position="22"/>
        <end position="252"/>
    </location>
</feature>
<feature type="chain" id="PRO_5041455446" description="Peptidase S1 domain-containing protein" evidence="2">
    <location>
        <begin position="17"/>
        <end position="253"/>
    </location>
</feature>
<accession>A0AA38MGJ5</accession>
<keyword evidence="5" id="KW-1185">Reference proteome</keyword>
<reference evidence="4" key="1">
    <citation type="journal article" date="2023" name="G3 (Bethesda)">
        <title>Whole genome assemblies of Zophobas morio and Tenebrio molitor.</title>
        <authorList>
            <person name="Kaur S."/>
            <person name="Stinson S.A."/>
            <person name="diCenzo G.C."/>
        </authorList>
    </citation>
    <scope>NUCLEOTIDE SEQUENCE</scope>
    <source>
        <strain evidence="4">QUZm001</strain>
    </source>
</reference>
<feature type="signal peptide" evidence="2">
    <location>
        <begin position="1"/>
        <end position="16"/>
    </location>
</feature>
<evidence type="ECO:0000313" key="5">
    <source>
        <dbReference type="Proteomes" id="UP001168821"/>
    </source>
</evidence>